<feature type="domain" description="tRNA nucleotidyltransferase/poly(A) polymerase RNA and SrmB- binding" evidence="10">
    <location>
        <begin position="182"/>
        <end position="238"/>
    </location>
</feature>
<evidence type="ECO:0000259" key="9">
    <source>
        <dbReference type="Pfam" id="PF01743"/>
    </source>
</evidence>
<dbReference type="SUPFAM" id="SSF81301">
    <property type="entry name" value="Nucleotidyltransferase"/>
    <property type="match status" value="1"/>
</dbReference>
<dbReference type="InterPro" id="IPR002646">
    <property type="entry name" value="PolA_pol_head_dom"/>
</dbReference>
<name>A0ABT6DNL7_9BACT</name>
<accession>A0ABT6DNL7</accession>
<evidence type="ECO:0000313" key="11">
    <source>
        <dbReference type="EMBL" id="MDG0818229.1"/>
    </source>
</evidence>
<evidence type="ECO:0000256" key="6">
    <source>
        <dbReference type="ARBA" id="ARBA00022741"/>
    </source>
</evidence>
<dbReference type="Proteomes" id="UP001152321">
    <property type="component" value="Unassembled WGS sequence"/>
</dbReference>
<keyword evidence="6" id="KW-0547">Nucleotide-binding</keyword>
<evidence type="ECO:0000259" key="10">
    <source>
        <dbReference type="Pfam" id="PF12627"/>
    </source>
</evidence>
<gene>
    <name evidence="11" type="ORF">NWE73_17740</name>
</gene>
<comment type="cofactor">
    <cofactor evidence="1">
        <name>Mg(2+)</name>
        <dbReference type="ChEBI" id="CHEBI:18420"/>
    </cofactor>
</comment>
<reference evidence="11" key="1">
    <citation type="submission" date="2022-08" db="EMBL/GenBank/DDBJ databases">
        <title>Novel Bdellovibrio Species Isolated from Svalbard: Designation Bdellovibrio svalbardensis.</title>
        <authorList>
            <person name="Mitchell R.J."/>
            <person name="Choi S.Y."/>
        </authorList>
    </citation>
    <scope>NUCLEOTIDE SEQUENCE</scope>
    <source>
        <strain evidence="11">PAP01</strain>
    </source>
</reference>
<evidence type="ECO:0000256" key="8">
    <source>
        <dbReference type="RuleBase" id="RU003953"/>
    </source>
</evidence>
<keyword evidence="4" id="KW-0548">Nucleotidyltransferase</keyword>
<dbReference type="CDD" id="cd05398">
    <property type="entry name" value="NT_ClassII-CCAase"/>
    <property type="match status" value="1"/>
</dbReference>
<dbReference type="InterPro" id="IPR043519">
    <property type="entry name" value="NT_sf"/>
</dbReference>
<keyword evidence="3" id="KW-0819">tRNA processing</keyword>
<proteinExistence type="inferred from homology"/>
<evidence type="ECO:0000256" key="4">
    <source>
        <dbReference type="ARBA" id="ARBA00022695"/>
    </source>
</evidence>
<keyword evidence="8" id="KW-0694">RNA-binding</keyword>
<dbReference type="Pfam" id="PF12627">
    <property type="entry name" value="PolyA_pol_RNAbd"/>
    <property type="match status" value="1"/>
</dbReference>
<dbReference type="Gene3D" id="3.30.460.10">
    <property type="entry name" value="Beta Polymerase, domain 2"/>
    <property type="match status" value="1"/>
</dbReference>
<comment type="caution">
    <text evidence="11">The sequence shown here is derived from an EMBL/GenBank/DDBJ whole genome shotgun (WGS) entry which is preliminary data.</text>
</comment>
<keyword evidence="2 8" id="KW-0808">Transferase</keyword>
<dbReference type="Pfam" id="PF01743">
    <property type="entry name" value="PolyA_pol"/>
    <property type="match status" value="1"/>
</dbReference>
<dbReference type="RefSeq" id="WP_277579705.1">
    <property type="nucleotide sequence ID" value="NZ_JANRMI010000007.1"/>
</dbReference>
<keyword evidence="5" id="KW-0479">Metal-binding</keyword>
<feature type="domain" description="Poly A polymerase head" evidence="9">
    <location>
        <begin position="34"/>
        <end position="153"/>
    </location>
</feature>
<evidence type="ECO:0000256" key="1">
    <source>
        <dbReference type="ARBA" id="ARBA00001946"/>
    </source>
</evidence>
<protein>
    <submittedName>
        <fullName evidence="11">CCA tRNA nucleotidyltransferase</fullName>
    </submittedName>
</protein>
<evidence type="ECO:0000313" key="12">
    <source>
        <dbReference type="Proteomes" id="UP001152321"/>
    </source>
</evidence>
<comment type="similarity">
    <text evidence="8">Belongs to the tRNA nucleotidyltransferase/poly(A) polymerase family.</text>
</comment>
<evidence type="ECO:0000256" key="5">
    <source>
        <dbReference type="ARBA" id="ARBA00022723"/>
    </source>
</evidence>
<dbReference type="EMBL" id="JANRMI010000007">
    <property type="protein sequence ID" value="MDG0818229.1"/>
    <property type="molecule type" value="Genomic_DNA"/>
</dbReference>
<dbReference type="Gene3D" id="1.10.3090.10">
    <property type="entry name" value="cca-adding enzyme, domain 2"/>
    <property type="match status" value="1"/>
</dbReference>
<organism evidence="11 12">
    <name type="scientific">Bdellovibrio svalbardensis</name>
    <dbReference type="NCBI Taxonomy" id="2972972"/>
    <lineage>
        <taxon>Bacteria</taxon>
        <taxon>Pseudomonadati</taxon>
        <taxon>Bdellovibrionota</taxon>
        <taxon>Bdellovibrionia</taxon>
        <taxon>Bdellovibrionales</taxon>
        <taxon>Pseudobdellovibrionaceae</taxon>
        <taxon>Bdellovibrio</taxon>
    </lineage>
</organism>
<dbReference type="InterPro" id="IPR032828">
    <property type="entry name" value="PolyA_RNA-bd"/>
</dbReference>
<keyword evidence="7" id="KW-0460">Magnesium</keyword>
<evidence type="ECO:0000256" key="7">
    <source>
        <dbReference type="ARBA" id="ARBA00022842"/>
    </source>
</evidence>
<keyword evidence="12" id="KW-1185">Reference proteome</keyword>
<dbReference type="PANTHER" id="PTHR46173">
    <property type="entry name" value="CCA TRNA NUCLEOTIDYLTRANSFERASE 1, MITOCHONDRIAL"/>
    <property type="match status" value="1"/>
</dbReference>
<dbReference type="SUPFAM" id="SSF81891">
    <property type="entry name" value="Poly A polymerase C-terminal region-like"/>
    <property type="match status" value="1"/>
</dbReference>
<evidence type="ECO:0000256" key="3">
    <source>
        <dbReference type="ARBA" id="ARBA00022694"/>
    </source>
</evidence>
<evidence type="ECO:0000256" key="2">
    <source>
        <dbReference type="ARBA" id="ARBA00022679"/>
    </source>
</evidence>
<dbReference type="PANTHER" id="PTHR46173:SF1">
    <property type="entry name" value="CCA TRNA NUCLEOTIDYLTRANSFERASE 1, MITOCHONDRIAL"/>
    <property type="match status" value="1"/>
</dbReference>
<sequence>MSSAQSVRQLIHAHPHWGAVQAIYHRLVANGYCAFLAGGCVRDALLGLVAHDLDIATDATPDQIESLFEKTVNVGKSFGVMRVIVDGADIEVATFRTDGDYKDGRRPDSVVFSSPEEDAKRRDFTINALFFDLQSEQVLDFVDGQIDLEQKIIKTVGQARFRFQEDQLRLLRAARFAAQLSFAVEEQTLLAMTEMASAVKNVSGERIRDEMGKLLKSKNVSLGLEVMNQSGLMKVLFPWRQGKTDWSAMGAQELWQNLSLFFREASPPDLAKGLGLLRLSAKDRKAIEESWELWQQPEAFFTKRTGSKLQLLLKSGVDWALQVLLQEKKFVPEIEAVRKQKAAWGDSLPKAFLSGDDVKGLLQGEAIGRCLQEVYWLQLERQLGSREEALLWLKKHLEKGS</sequence>
<dbReference type="InterPro" id="IPR050264">
    <property type="entry name" value="Bact_CCA-adding_enz_type3_sf"/>
</dbReference>